<dbReference type="AlphaFoldDB" id="A0A2U3K237"/>
<accession>A0A2U3K237</accession>
<dbReference type="PANTHER" id="PTHR30093">
    <property type="entry name" value="GENERAL SECRETION PATHWAY PROTEIN G"/>
    <property type="match status" value="1"/>
</dbReference>
<dbReference type="OrthoDB" id="120207at2"/>
<proteinExistence type="predicted"/>
<evidence type="ECO:0000256" key="6">
    <source>
        <dbReference type="SAM" id="Phobius"/>
    </source>
</evidence>
<dbReference type="PROSITE" id="PS00409">
    <property type="entry name" value="PROKAR_NTER_METHYL"/>
    <property type="match status" value="1"/>
</dbReference>
<evidence type="ECO:0000256" key="5">
    <source>
        <dbReference type="ARBA" id="ARBA00023136"/>
    </source>
</evidence>
<dbReference type="Gene3D" id="3.30.700.10">
    <property type="entry name" value="Glycoprotein, Type 4 Pilin"/>
    <property type="match status" value="1"/>
</dbReference>
<keyword evidence="5 6" id="KW-0472">Membrane</keyword>
<evidence type="ECO:0000256" key="4">
    <source>
        <dbReference type="ARBA" id="ARBA00022989"/>
    </source>
</evidence>
<sequence>MRKQKGFSLIELLIVVAIILIIAAIAIPNLLRARMAANEASAVASVRTINTAMVTYDSSYPDVGFAATLATLGGADPCTPSSTTACLIDSLLAAGVKSGYNFAATGAGGPPAVQYYVTASPVTLNQTGTMSFCSFEDAVVRVDPTGAAEGSESACQALSPLYN</sequence>
<protein>
    <submittedName>
        <fullName evidence="7">Putative Pilin, type IV</fullName>
    </submittedName>
</protein>
<dbReference type="GO" id="GO:0016020">
    <property type="term" value="C:membrane"/>
    <property type="evidence" value="ECO:0007669"/>
    <property type="project" value="UniProtKB-SubCell"/>
</dbReference>
<dbReference type="SUPFAM" id="SSF54523">
    <property type="entry name" value="Pili subunits"/>
    <property type="match status" value="1"/>
</dbReference>
<comment type="subcellular location">
    <subcellularLocation>
        <location evidence="1">Membrane</location>
        <topology evidence="1">Single-pass membrane protein</topology>
    </subcellularLocation>
</comment>
<name>A0A2U3K237_9BACT</name>
<dbReference type="PANTHER" id="PTHR30093:SF44">
    <property type="entry name" value="TYPE II SECRETION SYSTEM CORE PROTEIN G"/>
    <property type="match status" value="1"/>
</dbReference>
<evidence type="ECO:0000256" key="1">
    <source>
        <dbReference type="ARBA" id="ARBA00004167"/>
    </source>
</evidence>
<dbReference type="InterPro" id="IPR012902">
    <property type="entry name" value="N_methyl_site"/>
</dbReference>
<reference evidence="8" key="1">
    <citation type="submission" date="2018-02" db="EMBL/GenBank/DDBJ databases">
        <authorList>
            <person name="Hausmann B."/>
        </authorList>
    </citation>
    <scope>NUCLEOTIDE SEQUENCE [LARGE SCALE GENOMIC DNA]</scope>
    <source>
        <strain evidence="8">Peat soil MAG SbA1</strain>
    </source>
</reference>
<dbReference type="EMBL" id="OMOD01000024">
    <property type="protein sequence ID" value="SPF33732.1"/>
    <property type="molecule type" value="Genomic_DNA"/>
</dbReference>
<keyword evidence="2" id="KW-0488">Methylation</keyword>
<dbReference type="Pfam" id="PF07963">
    <property type="entry name" value="N_methyl"/>
    <property type="match status" value="1"/>
</dbReference>
<organism evidence="7 8">
    <name type="scientific">Candidatus Sulfotelmatobacter kueseliae</name>
    <dbReference type="NCBI Taxonomy" id="2042962"/>
    <lineage>
        <taxon>Bacteria</taxon>
        <taxon>Pseudomonadati</taxon>
        <taxon>Acidobacteriota</taxon>
        <taxon>Terriglobia</taxon>
        <taxon>Terriglobales</taxon>
        <taxon>Candidatus Korobacteraceae</taxon>
        <taxon>Candidatus Sulfotelmatobacter</taxon>
    </lineage>
</organism>
<evidence type="ECO:0000256" key="3">
    <source>
        <dbReference type="ARBA" id="ARBA00022692"/>
    </source>
</evidence>
<keyword evidence="4 6" id="KW-1133">Transmembrane helix</keyword>
<dbReference type="InterPro" id="IPR045584">
    <property type="entry name" value="Pilin-like"/>
</dbReference>
<evidence type="ECO:0000313" key="8">
    <source>
        <dbReference type="Proteomes" id="UP000238701"/>
    </source>
</evidence>
<evidence type="ECO:0000313" key="7">
    <source>
        <dbReference type="EMBL" id="SPF33732.1"/>
    </source>
</evidence>
<keyword evidence="3 6" id="KW-0812">Transmembrane</keyword>
<dbReference type="NCBIfam" id="TIGR02532">
    <property type="entry name" value="IV_pilin_GFxxxE"/>
    <property type="match status" value="1"/>
</dbReference>
<evidence type="ECO:0000256" key="2">
    <source>
        <dbReference type="ARBA" id="ARBA00022481"/>
    </source>
</evidence>
<dbReference type="Proteomes" id="UP000238701">
    <property type="component" value="Unassembled WGS sequence"/>
</dbReference>
<feature type="transmembrane region" description="Helical" evidence="6">
    <location>
        <begin position="12"/>
        <end position="31"/>
    </location>
</feature>
<gene>
    <name evidence="7" type="ORF">SBA1_120086</name>
</gene>